<proteinExistence type="predicted"/>
<evidence type="ECO:0000259" key="1">
    <source>
        <dbReference type="Pfam" id="PF03372"/>
    </source>
</evidence>
<dbReference type="PANTHER" id="PTHR14859:SF1">
    <property type="entry name" value="PGAP2-INTERACTING PROTEIN"/>
    <property type="match status" value="1"/>
</dbReference>
<comment type="caution">
    <text evidence="2">The sequence shown here is derived from an EMBL/GenBank/DDBJ whole genome shotgun (WGS) entry which is preliminary data.</text>
</comment>
<protein>
    <submittedName>
        <fullName evidence="2">Endonuclease/exonuclease/phosphatase family protein</fullName>
    </submittedName>
</protein>
<dbReference type="GO" id="GO:0004519">
    <property type="term" value="F:endonuclease activity"/>
    <property type="evidence" value="ECO:0007669"/>
    <property type="project" value="UniProtKB-KW"/>
</dbReference>
<dbReference type="GO" id="GO:0016020">
    <property type="term" value="C:membrane"/>
    <property type="evidence" value="ECO:0007669"/>
    <property type="project" value="GOC"/>
</dbReference>
<dbReference type="EMBL" id="JAHOEL010000006">
    <property type="protein sequence ID" value="MBV3391975.1"/>
    <property type="molecule type" value="Genomic_DNA"/>
</dbReference>
<evidence type="ECO:0000313" key="3">
    <source>
        <dbReference type="EMBL" id="MBV3391975.1"/>
    </source>
</evidence>
<dbReference type="Proteomes" id="UP001197492">
    <property type="component" value="Unassembled WGS sequence"/>
</dbReference>
<keyword evidence="5" id="KW-1185">Reference proteome</keyword>
<dbReference type="Pfam" id="PF03372">
    <property type="entry name" value="Exo_endo_phos"/>
    <property type="match status" value="1"/>
</dbReference>
<keyword evidence="2" id="KW-0540">Nuclease</keyword>
<organism evidence="2 4">
    <name type="scientific">Catenibacterium mitsuokai</name>
    <dbReference type="NCBI Taxonomy" id="100886"/>
    <lineage>
        <taxon>Bacteria</taxon>
        <taxon>Bacillati</taxon>
        <taxon>Bacillota</taxon>
        <taxon>Erysipelotrichia</taxon>
        <taxon>Erysipelotrichales</taxon>
        <taxon>Coprobacillaceae</taxon>
        <taxon>Catenibacterium</taxon>
    </lineage>
</organism>
<keyword evidence="2" id="KW-0378">Hydrolase</keyword>
<evidence type="ECO:0000313" key="5">
    <source>
        <dbReference type="Proteomes" id="UP001197492"/>
    </source>
</evidence>
<name>A0AAW4MPD0_9FIRM</name>
<evidence type="ECO:0000313" key="4">
    <source>
        <dbReference type="Proteomes" id="UP001196408"/>
    </source>
</evidence>
<dbReference type="GO" id="GO:0006506">
    <property type="term" value="P:GPI anchor biosynthetic process"/>
    <property type="evidence" value="ECO:0007669"/>
    <property type="project" value="TreeGrafter"/>
</dbReference>
<reference evidence="2 5" key="1">
    <citation type="submission" date="2021-06" db="EMBL/GenBank/DDBJ databases">
        <title>Collection of gut derived symbiotic bacterial strains cultured from healthy donors.</title>
        <authorList>
            <person name="Lin H."/>
            <person name="Littmann E."/>
            <person name="Pamer E.G."/>
        </authorList>
    </citation>
    <scope>NUCLEOTIDE SEQUENCE</scope>
    <source>
        <strain evidence="3 5">MSK.21.70</strain>
        <strain evidence="2">MSK.21.82</strain>
    </source>
</reference>
<sequence>MKLMTLNTHSLSECDEKNKLQTIANFILNHDVDVICLQEVNQSMTAKSVSTDKSYVGRDIIKEDNYALGLSQLLGDQYNWNYIPVKVGYGKFDEGVAIFSKYPIVNSENTLLTQTNDYTFWKKRNSLGVEIVKENTHFWVYTAHLGWWNDDEEPFINQWHKLNVVANKEVPVYLAGDFNAPDIIPNQSYETIKEDGWFDTRDLADDVQGRFTAQGKIDGWDEAVDGMRIDYIWCNKKEHVKSHHVIFDGTHEDVVSDHFGLFMEDSL</sequence>
<evidence type="ECO:0000313" key="2">
    <source>
        <dbReference type="EMBL" id="MBV3381950.1"/>
    </source>
</evidence>
<dbReference type="AlphaFoldDB" id="A0AAW4MPD0"/>
<dbReference type="RefSeq" id="WP_217747017.1">
    <property type="nucleotide sequence ID" value="NZ_JAHOEB010000006.1"/>
</dbReference>
<dbReference type="CDD" id="cd09079">
    <property type="entry name" value="RgfB-like"/>
    <property type="match status" value="1"/>
</dbReference>
<gene>
    <name evidence="2" type="ORF">KSV97_01655</name>
    <name evidence="3" type="ORF">KSW06_01670</name>
</gene>
<feature type="domain" description="Endonuclease/exonuclease/phosphatase" evidence="1">
    <location>
        <begin position="4"/>
        <end position="258"/>
    </location>
</feature>
<dbReference type="InterPro" id="IPR051916">
    <property type="entry name" value="GPI-anchor_lipid_remodeler"/>
</dbReference>
<accession>A0AAW4MPD0</accession>
<dbReference type="InterPro" id="IPR005135">
    <property type="entry name" value="Endo/exonuclease/phosphatase"/>
</dbReference>
<dbReference type="EMBL" id="JAHOEF010000006">
    <property type="protein sequence ID" value="MBV3381950.1"/>
    <property type="molecule type" value="Genomic_DNA"/>
</dbReference>
<dbReference type="Proteomes" id="UP001196408">
    <property type="component" value="Unassembled WGS sequence"/>
</dbReference>
<dbReference type="PANTHER" id="PTHR14859">
    <property type="entry name" value="CALCOFLUOR WHITE HYPERSENSITIVE PROTEIN PRECURSOR"/>
    <property type="match status" value="1"/>
</dbReference>
<keyword evidence="2" id="KW-0255">Endonuclease</keyword>